<dbReference type="EMBL" id="CP092621">
    <property type="protein sequence ID" value="UMM18310.1"/>
    <property type="molecule type" value="Genomic_DNA"/>
</dbReference>
<accession>A0AAE9EDC5</accession>
<dbReference type="AlphaFoldDB" id="A0AAE9EDC5"/>
<dbReference type="Proteomes" id="UP000829354">
    <property type="component" value="Chromosome II"/>
</dbReference>
<reference evidence="1 2" key="1">
    <citation type="submission" date="2022-04" db="EMBL/GenBank/DDBJ databases">
        <title>Chromosome-level reference genomes for two strains of Caenorhabditis briggsae: an improved platform for comparative genomics.</title>
        <authorList>
            <person name="Stevens L."/>
            <person name="Andersen E."/>
        </authorList>
    </citation>
    <scope>NUCLEOTIDE SEQUENCE [LARGE SCALE GENOMIC DNA]</scope>
    <source>
        <strain evidence="1">VX34</strain>
        <tissue evidence="1">Whole-organism</tissue>
    </source>
</reference>
<sequence>MASRIQQLPKRHGWLLMQFIGRIRIEMTKVAAGGTANRLELLGFRDAPIARTASKAKLAELKIKYNGRFRMQRDKGVGVVCQNFVNLIYFL</sequence>
<name>A0AAE9EDC5_CAEBR</name>
<protein>
    <submittedName>
        <fullName evidence="1">Uncharacterized protein</fullName>
    </submittedName>
</protein>
<evidence type="ECO:0000313" key="2">
    <source>
        <dbReference type="Proteomes" id="UP000829354"/>
    </source>
</evidence>
<evidence type="ECO:0000313" key="1">
    <source>
        <dbReference type="EMBL" id="UMM18310.1"/>
    </source>
</evidence>
<gene>
    <name evidence="1" type="ORF">L5515_014435</name>
</gene>
<proteinExistence type="predicted"/>
<organism evidence="1 2">
    <name type="scientific">Caenorhabditis briggsae</name>
    <dbReference type="NCBI Taxonomy" id="6238"/>
    <lineage>
        <taxon>Eukaryota</taxon>
        <taxon>Metazoa</taxon>
        <taxon>Ecdysozoa</taxon>
        <taxon>Nematoda</taxon>
        <taxon>Chromadorea</taxon>
        <taxon>Rhabditida</taxon>
        <taxon>Rhabditina</taxon>
        <taxon>Rhabditomorpha</taxon>
        <taxon>Rhabditoidea</taxon>
        <taxon>Rhabditidae</taxon>
        <taxon>Peloderinae</taxon>
        <taxon>Caenorhabditis</taxon>
    </lineage>
</organism>
<keyword evidence="2" id="KW-1185">Reference proteome</keyword>